<gene>
    <name evidence="1" type="ORF">E6B08_22945</name>
    <name evidence="2" type="ORF">E6B08_23000</name>
</gene>
<evidence type="ECO:0000313" key="1">
    <source>
        <dbReference type="EMBL" id="QCI14026.1"/>
    </source>
</evidence>
<dbReference type="EMBL" id="CP039371">
    <property type="protein sequence ID" value="QCI14035.1"/>
    <property type="molecule type" value="Genomic_DNA"/>
</dbReference>
<evidence type="ECO:0008006" key="4">
    <source>
        <dbReference type="Google" id="ProtNLM"/>
    </source>
</evidence>
<dbReference type="AlphaFoldDB" id="A0A4D6XAI1"/>
<organism evidence="1 3">
    <name type="scientific">Pseudomonas putida</name>
    <name type="common">Arthrobacter siderocapsulatus</name>
    <dbReference type="NCBI Taxonomy" id="303"/>
    <lineage>
        <taxon>Bacteria</taxon>
        <taxon>Pseudomonadati</taxon>
        <taxon>Pseudomonadota</taxon>
        <taxon>Gammaproteobacteria</taxon>
        <taxon>Pseudomonadales</taxon>
        <taxon>Pseudomonadaceae</taxon>
        <taxon>Pseudomonas</taxon>
    </lineage>
</organism>
<dbReference type="RefSeq" id="WP_136916111.1">
    <property type="nucleotide sequence ID" value="NZ_CP039371.1"/>
</dbReference>
<dbReference type="EMBL" id="CP039371">
    <property type="protein sequence ID" value="QCI14026.1"/>
    <property type="molecule type" value="Genomic_DNA"/>
</dbReference>
<reference evidence="3" key="2">
    <citation type="submission" date="2019-04" db="EMBL/GenBank/DDBJ databases">
        <title>Genome sequence of Pseudomonas putida 1290, an auxin catabolizing strain.</title>
        <authorList>
            <person name="Laird T.S."/>
            <person name="Leveau J.H.J."/>
        </authorList>
    </citation>
    <scope>NUCLEOTIDE SEQUENCE [LARGE SCALE GENOMIC DNA]</scope>
    <source>
        <strain evidence="3">1290</strain>
    </source>
</reference>
<dbReference type="Proteomes" id="UP000298551">
    <property type="component" value="Chromosome"/>
</dbReference>
<evidence type="ECO:0000313" key="2">
    <source>
        <dbReference type="EMBL" id="QCI14035.1"/>
    </source>
</evidence>
<sequence>MRKTVPDPPASSLESSVALQDALVQASEHVLCALSVASQSVMLNPVSPSSKIMRAVIHEMAAVQALLDSAEEHAQMRAHLPTEPRTLH</sequence>
<evidence type="ECO:0000313" key="3">
    <source>
        <dbReference type="Proteomes" id="UP000298551"/>
    </source>
</evidence>
<proteinExistence type="predicted"/>
<name>A0A4D6XAI1_PSEPU</name>
<dbReference type="OrthoDB" id="6949561at2"/>
<protein>
    <recommendedName>
        <fullName evidence="4">DUF3077 domain-containing protein</fullName>
    </recommendedName>
</protein>
<accession>A0A4D6XAI1</accession>
<reference evidence="1" key="1">
    <citation type="submission" date="2019-04" db="EMBL/GenBank/DDBJ databases">
        <title>Genome Sequence of Pseudomonas putida 1290, an Auxin Catabolizing Strain.</title>
        <authorList>
            <person name="Laird T.S."/>
            <person name="Leveau J.H.J."/>
        </authorList>
    </citation>
    <scope>NUCLEOTIDE SEQUENCE [LARGE SCALE GENOMIC DNA]</scope>
    <source>
        <strain evidence="1">1290</strain>
    </source>
</reference>